<sequence>MNRTEVVVIGGGLAGLFAAIELAQRDVDVVVVEAADRAGGVAKTITDSGYLLDAAVGSFLLPHPHLTPMLSRLAVEIVAADECASRQWVAHKQRLRALPRTPGQFVRSSVVGTASKLRAACEPLLGRESATHRDESLSQFLCRRFGSRSGTTAAWLAASGIFAGDPNLLSASAAFPKLYDLEQQSGSVVRAMVGAKKRRSVEVPLPRLHAPTGGMVAVVGACADILGERLHLRTKVGSVERIGRTWKVETSDGSWEADDVVVAVRPEQAAGFVPRPVAKTMAATRSAPVVVVGVGGRAADLPFPQGLGYLTMPGEGLRTVGVVFESAMFAHRAPLGHRMAKVVLGGARNPQMVEWSDEQLARIAVEELAWTLDQTIEASWLAVVRHRSGIPQYEIGHAERRAQTTEALGDFPGLRLIGWGYDGITIGDRAQEAVELADTITGSNTTI</sequence>
<keyword evidence="5" id="KW-0350">Heme biosynthesis</keyword>
<evidence type="ECO:0000256" key="3">
    <source>
        <dbReference type="ARBA" id="ARBA00022827"/>
    </source>
</evidence>
<dbReference type="NCBIfam" id="TIGR00562">
    <property type="entry name" value="proto_IX_ox"/>
    <property type="match status" value="1"/>
</dbReference>
<dbReference type="GO" id="GO:0004729">
    <property type="term" value="F:oxygen-dependent protoporphyrinogen oxidase activity"/>
    <property type="evidence" value="ECO:0007669"/>
    <property type="project" value="InterPro"/>
</dbReference>
<evidence type="ECO:0000256" key="2">
    <source>
        <dbReference type="ARBA" id="ARBA00022630"/>
    </source>
</evidence>
<keyword evidence="4" id="KW-0560">Oxidoreductase</keyword>
<reference evidence="8" key="1">
    <citation type="submission" date="2018-06" db="EMBL/GenBank/DDBJ databases">
        <authorList>
            <person name="Zhirakovskaya E."/>
        </authorList>
    </citation>
    <scope>NUCLEOTIDE SEQUENCE</scope>
</reference>
<dbReference type="PANTHER" id="PTHR42923:SF3">
    <property type="entry name" value="PROTOPORPHYRINOGEN OXIDASE"/>
    <property type="match status" value="1"/>
</dbReference>
<evidence type="ECO:0000256" key="1">
    <source>
        <dbReference type="ARBA" id="ARBA00001974"/>
    </source>
</evidence>
<dbReference type="Gene3D" id="3.50.50.60">
    <property type="entry name" value="FAD/NAD(P)-binding domain"/>
    <property type="match status" value="1"/>
</dbReference>
<keyword evidence="3" id="KW-0274">FAD</keyword>
<accession>A0A3B0SE33</accession>
<evidence type="ECO:0000256" key="6">
    <source>
        <dbReference type="ARBA" id="ARBA00023444"/>
    </source>
</evidence>
<dbReference type="SUPFAM" id="SSF54373">
    <property type="entry name" value="FAD-linked reductases, C-terminal domain"/>
    <property type="match status" value="1"/>
</dbReference>
<comment type="pathway">
    <text evidence="6">Porphyrin-containing compound metabolism.</text>
</comment>
<dbReference type="SUPFAM" id="SSF51905">
    <property type="entry name" value="FAD/NAD(P)-binding domain"/>
    <property type="match status" value="1"/>
</dbReference>
<organism evidence="8">
    <name type="scientific">hydrothermal vent metagenome</name>
    <dbReference type="NCBI Taxonomy" id="652676"/>
    <lineage>
        <taxon>unclassified sequences</taxon>
        <taxon>metagenomes</taxon>
        <taxon>ecological metagenomes</taxon>
    </lineage>
</organism>
<comment type="cofactor">
    <cofactor evidence="1">
        <name>FAD</name>
        <dbReference type="ChEBI" id="CHEBI:57692"/>
    </cofactor>
</comment>
<feature type="domain" description="Amine oxidase" evidence="7">
    <location>
        <begin position="13"/>
        <end position="416"/>
    </location>
</feature>
<dbReference type="InterPro" id="IPR036188">
    <property type="entry name" value="FAD/NAD-bd_sf"/>
</dbReference>
<proteinExistence type="predicted"/>
<dbReference type="AlphaFoldDB" id="A0A3B0SE33"/>
<name>A0A3B0SE33_9ZZZZ</name>
<dbReference type="InterPro" id="IPR002937">
    <property type="entry name" value="Amino_oxidase"/>
</dbReference>
<evidence type="ECO:0000256" key="5">
    <source>
        <dbReference type="ARBA" id="ARBA00023133"/>
    </source>
</evidence>
<dbReference type="InterPro" id="IPR004572">
    <property type="entry name" value="Protoporphyrinogen_oxidase"/>
</dbReference>
<dbReference type="PANTHER" id="PTHR42923">
    <property type="entry name" value="PROTOPORPHYRINOGEN OXIDASE"/>
    <property type="match status" value="1"/>
</dbReference>
<evidence type="ECO:0000259" key="7">
    <source>
        <dbReference type="Pfam" id="PF01593"/>
    </source>
</evidence>
<dbReference type="Gene3D" id="1.10.3110.10">
    <property type="entry name" value="protoporphyrinogen ix oxidase, domain 3"/>
    <property type="match status" value="1"/>
</dbReference>
<evidence type="ECO:0000313" key="8">
    <source>
        <dbReference type="EMBL" id="VAW04501.1"/>
    </source>
</evidence>
<dbReference type="Gene3D" id="3.90.660.20">
    <property type="entry name" value="Protoporphyrinogen oxidase, mitochondrial, domain 2"/>
    <property type="match status" value="1"/>
</dbReference>
<dbReference type="InterPro" id="IPR050464">
    <property type="entry name" value="Zeta_carotene_desat/Oxidored"/>
</dbReference>
<keyword evidence="2" id="KW-0285">Flavoprotein</keyword>
<dbReference type="EMBL" id="UOEK01000289">
    <property type="protein sequence ID" value="VAW04501.1"/>
    <property type="molecule type" value="Genomic_DNA"/>
</dbReference>
<protein>
    <recommendedName>
        <fullName evidence="7">Amine oxidase domain-containing protein</fullName>
    </recommendedName>
</protein>
<dbReference type="GO" id="GO:0006783">
    <property type="term" value="P:heme biosynthetic process"/>
    <property type="evidence" value="ECO:0007669"/>
    <property type="project" value="UniProtKB-KW"/>
</dbReference>
<dbReference type="Pfam" id="PF01593">
    <property type="entry name" value="Amino_oxidase"/>
    <property type="match status" value="1"/>
</dbReference>
<evidence type="ECO:0000256" key="4">
    <source>
        <dbReference type="ARBA" id="ARBA00023002"/>
    </source>
</evidence>
<gene>
    <name evidence="8" type="ORF">MNBD_ACTINO02-2141</name>
</gene>